<evidence type="ECO:0000256" key="1">
    <source>
        <dbReference type="SAM" id="MobiDB-lite"/>
    </source>
</evidence>
<feature type="transmembrane region" description="Helical" evidence="2">
    <location>
        <begin position="60"/>
        <end position="76"/>
    </location>
</feature>
<keyword evidence="2" id="KW-0472">Membrane</keyword>
<name>A0A6J7K009_9ZZZZ</name>
<dbReference type="EMBL" id="CAFBMK010000314">
    <property type="protein sequence ID" value="CAB4948299.1"/>
    <property type="molecule type" value="Genomic_DNA"/>
</dbReference>
<reference evidence="3" key="1">
    <citation type="submission" date="2020-05" db="EMBL/GenBank/DDBJ databases">
        <authorList>
            <person name="Chiriac C."/>
            <person name="Salcher M."/>
            <person name="Ghai R."/>
            <person name="Kavagutti S V."/>
        </authorList>
    </citation>
    <scope>NUCLEOTIDE SEQUENCE</scope>
</reference>
<sequence>MQCRLLGVMARNVELDYPNRDKASSKVMRLVVVVALIVSSVLIGIVSVRGWDLMQEAKTLNIAFIAINVIFIVQVLRWSRGVLPMAAGIAAFVAIFSGVSITSWYQRDAPGYADAALSADLGFLTTLIFAMQIVVIVVTITAFSQNWQEEVERTVPDASGPSRGGSQDPVTA</sequence>
<protein>
    <submittedName>
        <fullName evidence="3">Unannotated protein</fullName>
    </submittedName>
</protein>
<keyword evidence="2" id="KW-0812">Transmembrane</keyword>
<keyword evidence="2" id="KW-1133">Transmembrane helix</keyword>
<gene>
    <name evidence="3" type="ORF">UFOPK3564_03351</name>
</gene>
<accession>A0A6J7K009</accession>
<feature type="transmembrane region" description="Helical" evidence="2">
    <location>
        <begin position="27"/>
        <end position="48"/>
    </location>
</feature>
<organism evidence="3">
    <name type="scientific">freshwater metagenome</name>
    <dbReference type="NCBI Taxonomy" id="449393"/>
    <lineage>
        <taxon>unclassified sequences</taxon>
        <taxon>metagenomes</taxon>
        <taxon>ecological metagenomes</taxon>
    </lineage>
</organism>
<feature type="transmembrane region" description="Helical" evidence="2">
    <location>
        <begin position="121"/>
        <end position="143"/>
    </location>
</feature>
<evidence type="ECO:0000313" key="3">
    <source>
        <dbReference type="EMBL" id="CAB4948299.1"/>
    </source>
</evidence>
<evidence type="ECO:0000256" key="2">
    <source>
        <dbReference type="SAM" id="Phobius"/>
    </source>
</evidence>
<proteinExistence type="predicted"/>
<feature type="region of interest" description="Disordered" evidence="1">
    <location>
        <begin position="153"/>
        <end position="172"/>
    </location>
</feature>
<dbReference type="AlphaFoldDB" id="A0A6J7K009"/>
<feature type="transmembrane region" description="Helical" evidence="2">
    <location>
        <begin position="83"/>
        <end position="101"/>
    </location>
</feature>